<evidence type="ECO:0000313" key="2">
    <source>
        <dbReference type="Proteomes" id="UP000219327"/>
    </source>
</evidence>
<dbReference type="EMBL" id="NTKD01000052">
    <property type="protein sequence ID" value="PDH37157.1"/>
    <property type="molecule type" value="Genomic_DNA"/>
</dbReference>
<dbReference type="AlphaFoldDB" id="A0A2A5WLL3"/>
<reference evidence="1 2" key="1">
    <citation type="submission" date="2017-08" db="EMBL/GenBank/DDBJ databases">
        <title>Fine stratification of microbial communities through a metagenomic profile of the photic zone.</title>
        <authorList>
            <person name="Haro-Moreno J.M."/>
            <person name="Lopez-Perez M."/>
            <person name="De La Torre J."/>
            <person name="Picazo A."/>
            <person name="Camacho A."/>
            <person name="Rodriguez-Valera F."/>
        </authorList>
    </citation>
    <scope>NUCLEOTIDE SEQUENCE [LARGE SCALE GENOMIC DNA]</scope>
    <source>
        <strain evidence="1">MED-G24</strain>
    </source>
</reference>
<gene>
    <name evidence="1" type="ORF">CNE99_08495</name>
</gene>
<protein>
    <recommendedName>
        <fullName evidence="3">DUF4268 domain-containing protein</fullName>
    </recommendedName>
</protein>
<dbReference type="Proteomes" id="UP000219327">
    <property type="component" value="Unassembled WGS sequence"/>
</dbReference>
<comment type="caution">
    <text evidence="1">The sequence shown here is derived from an EMBL/GenBank/DDBJ whole genome shotgun (WGS) entry which is preliminary data.</text>
</comment>
<name>A0A2A5WLL3_9GAMM</name>
<accession>A0A2A5WLL3</accession>
<organism evidence="1 2">
    <name type="scientific">OM182 bacterium MED-G24</name>
    <dbReference type="NCBI Taxonomy" id="1986255"/>
    <lineage>
        <taxon>Bacteria</taxon>
        <taxon>Pseudomonadati</taxon>
        <taxon>Pseudomonadota</taxon>
        <taxon>Gammaproteobacteria</taxon>
        <taxon>OMG group</taxon>
        <taxon>OM182 clade</taxon>
    </lineage>
</organism>
<sequence>MKDVKNVFRTLEKKLKQSHWFDDEWDIYNRGSYLQLYKSNWHNHNQGGVHFETFIEGPQIKHKAFPICVHAEEDCPYQAKFIEELLRLEGERIRAWKGYEAVGNGYNICQRTLPLNYKNLENRIFEEFNQLRQLEPAIDQVLSRL</sequence>
<evidence type="ECO:0000313" key="1">
    <source>
        <dbReference type="EMBL" id="PDH37157.1"/>
    </source>
</evidence>
<evidence type="ECO:0008006" key="3">
    <source>
        <dbReference type="Google" id="ProtNLM"/>
    </source>
</evidence>
<proteinExistence type="predicted"/>